<feature type="compositionally biased region" description="Low complexity" evidence="1">
    <location>
        <begin position="175"/>
        <end position="212"/>
    </location>
</feature>
<sequence length="271" mass="28747">MSSLKRLINPPIQALLWGGGLALLALGAWSVVSLKMLDARGGKQADISVQIPDSSMLDTPDLNSYPQMVSAPLFWESRKAVEPEKEVVAEIVEPVDTTLPQGRLIGIIDTGGSLFAIMENAAGGSVQLRQGDSWGAWKVAGIDPDRVLLELGDQHQDIPLVGDFAAPKENPQVSQERAMQQQQAAQQRAAAARQAQQQAAAPAVPPSQQNAPTAPPGNAPQTAGLPFPADTQKQPPPLSVKDALEARQRLMASRWGALTGDQNNNQPATGQ</sequence>
<organism evidence="2 3">
    <name type="scientific">Candidatus Thiothrix phosphatis</name>
    <dbReference type="NCBI Taxonomy" id="3112415"/>
    <lineage>
        <taxon>Bacteria</taxon>
        <taxon>Pseudomonadati</taxon>
        <taxon>Pseudomonadota</taxon>
        <taxon>Gammaproteobacteria</taxon>
        <taxon>Thiotrichales</taxon>
        <taxon>Thiotrichaceae</taxon>
        <taxon>Thiothrix</taxon>
    </lineage>
</organism>
<dbReference type="EMBL" id="JAYMYJ010000082">
    <property type="protein sequence ID" value="MEB4591003.1"/>
    <property type="molecule type" value="Genomic_DNA"/>
</dbReference>
<proteinExistence type="predicted"/>
<dbReference type="RefSeq" id="WP_324694389.1">
    <property type="nucleotide sequence ID" value="NZ_JAYMYJ010000082.1"/>
</dbReference>
<evidence type="ECO:0000256" key="1">
    <source>
        <dbReference type="SAM" id="MobiDB-lite"/>
    </source>
</evidence>
<feature type="region of interest" description="Disordered" evidence="1">
    <location>
        <begin position="164"/>
        <end position="271"/>
    </location>
</feature>
<reference evidence="3" key="1">
    <citation type="submission" date="2023-07" db="EMBL/GenBank/DDBJ databases">
        <title>The carbon used by Thiothrix.</title>
        <authorList>
            <person name="Chen L."/>
        </authorList>
    </citation>
    <scope>NUCLEOTIDE SEQUENCE [LARGE SCALE GENOMIC DNA]</scope>
</reference>
<comment type="caution">
    <text evidence="2">The sequence shown here is derived from an EMBL/GenBank/DDBJ whole genome shotgun (WGS) entry which is preliminary data.</text>
</comment>
<evidence type="ECO:0000313" key="3">
    <source>
        <dbReference type="Proteomes" id="UP001308005"/>
    </source>
</evidence>
<accession>A0ABU6CY29</accession>
<dbReference type="Proteomes" id="UP001308005">
    <property type="component" value="Unassembled WGS sequence"/>
</dbReference>
<protein>
    <recommendedName>
        <fullName evidence="4">Type II secretion system protein GspC N-terminal domain-containing protein</fullName>
    </recommendedName>
</protein>
<feature type="compositionally biased region" description="Polar residues" evidence="1">
    <location>
        <begin position="260"/>
        <end position="271"/>
    </location>
</feature>
<keyword evidence="3" id="KW-1185">Reference proteome</keyword>
<evidence type="ECO:0008006" key="4">
    <source>
        <dbReference type="Google" id="ProtNLM"/>
    </source>
</evidence>
<reference evidence="2 3" key="2">
    <citation type="submission" date="2024-01" db="EMBL/GenBank/DDBJ databases">
        <authorList>
            <person name="Xie X."/>
        </authorList>
    </citation>
    <scope>NUCLEOTIDE SEQUENCE [LARGE SCALE GENOMIC DNA]</scope>
    <source>
        <strain evidence="2">SCUT-1</strain>
    </source>
</reference>
<name>A0ABU6CY29_9GAMM</name>
<gene>
    <name evidence="2" type="ORF">VSS37_08445</name>
</gene>
<evidence type="ECO:0000313" key="2">
    <source>
        <dbReference type="EMBL" id="MEB4591003.1"/>
    </source>
</evidence>